<accession>A0A6I6FR13</accession>
<protein>
    <submittedName>
        <fullName evidence="1">Uncharacterized protein</fullName>
    </submittedName>
</protein>
<name>A0A6I6FR13_9ACTN</name>
<organism evidence="1 2">
    <name type="scientific">Streptomyces ficellus</name>
    <dbReference type="NCBI Taxonomy" id="1977088"/>
    <lineage>
        <taxon>Bacteria</taxon>
        <taxon>Bacillati</taxon>
        <taxon>Actinomycetota</taxon>
        <taxon>Actinomycetes</taxon>
        <taxon>Kitasatosporales</taxon>
        <taxon>Streptomycetaceae</taxon>
        <taxon>Streptomyces</taxon>
    </lineage>
</organism>
<proteinExistence type="predicted"/>
<dbReference type="AlphaFoldDB" id="A0A6I6FR13"/>
<evidence type="ECO:0000313" key="2">
    <source>
        <dbReference type="Proteomes" id="UP000422572"/>
    </source>
</evidence>
<dbReference type="KEGG" id="sfic:EIZ62_18775"/>
<reference evidence="1 2" key="1">
    <citation type="submission" date="2018-12" db="EMBL/GenBank/DDBJ databases">
        <title>Complete genome sequence of Streptomyces ficellus NRRL8067, the producer of ficellomycin, feldamycin and nojirimycin.</title>
        <authorList>
            <person name="Zhang H."/>
            <person name="Yue R."/>
            <person name="Liu Y."/>
            <person name="Li M."/>
            <person name="Mu H."/>
            <person name="Zhang J."/>
        </authorList>
    </citation>
    <scope>NUCLEOTIDE SEQUENCE [LARGE SCALE GENOMIC DNA]</scope>
    <source>
        <strain evidence="1 2">NRRL 8067</strain>
    </source>
</reference>
<keyword evidence="2" id="KW-1185">Reference proteome</keyword>
<dbReference type="EMBL" id="CP034279">
    <property type="protein sequence ID" value="QGV80048.1"/>
    <property type="molecule type" value="Genomic_DNA"/>
</dbReference>
<sequence length="101" mass="11247">MSVNISFTLTVTALADEHQAREVVRSLDEVMRDERIQDQVQLGVAWDDGTPFVSGETDFPLSITGFADWQPHFESFVKFAVDEVAPAATLTLDWGYPDLEG</sequence>
<evidence type="ECO:0000313" key="1">
    <source>
        <dbReference type="EMBL" id="QGV80048.1"/>
    </source>
</evidence>
<dbReference type="OrthoDB" id="4562967at2"/>
<dbReference type="RefSeq" id="WP_156693774.1">
    <property type="nucleotide sequence ID" value="NZ_CP034279.1"/>
</dbReference>
<dbReference type="Proteomes" id="UP000422572">
    <property type="component" value="Chromosome"/>
</dbReference>
<gene>
    <name evidence="1" type="ORF">EIZ62_18775</name>
</gene>